<name>A0A345XXV9_9ACTN</name>
<accession>A0A345XXV9</accession>
<proteinExistence type="predicted"/>
<reference evidence="2 3" key="1">
    <citation type="submission" date="2018-07" db="EMBL/GenBank/DDBJ databases">
        <title>Draft genome of the type strain Streptomyces armeniacus ATCC 15676.</title>
        <authorList>
            <person name="Labana P."/>
            <person name="Gosse J.T."/>
            <person name="Boddy C.N."/>
        </authorList>
    </citation>
    <scope>NUCLEOTIDE SEQUENCE [LARGE SCALE GENOMIC DNA]</scope>
    <source>
        <strain evidence="2 3">ATCC 15676</strain>
    </source>
</reference>
<feature type="domain" description="Glyoxalase-like" evidence="1">
    <location>
        <begin position="7"/>
        <end position="148"/>
    </location>
</feature>
<sequence>MTLGWKLVIDSADPQHQAAFWSDVLGYELEDNSLRIERLLDQGVVDESLCVEFKGRKFWRDAAATRHPEDPFDPDSGAGLGRRLLFVRVPEPKTGKNRLHIDVHSGPAGRAATVARLESLGATVVQHVNEPSGEWSVLKDPEENEFCVH</sequence>
<dbReference type="SUPFAM" id="SSF54593">
    <property type="entry name" value="Glyoxalase/Bleomycin resistance protein/Dihydroxybiphenyl dioxygenase"/>
    <property type="match status" value="1"/>
</dbReference>
<dbReference type="Proteomes" id="UP000254425">
    <property type="component" value="Chromosome"/>
</dbReference>
<dbReference type="InterPro" id="IPR029068">
    <property type="entry name" value="Glyas_Bleomycin-R_OHBP_Dase"/>
</dbReference>
<dbReference type="InterPro" id="IPR041581">
    <property type="entry name" value="Glyoxalase_6"/>
</dbReference>
<dbReference type="Pfam" id="PF18029">
    <property type="entry name" value="Glyoxalase_6"/>
    <property type="match status" value="1"/>
</dbReference>
<dbReference type="PANTHER" id="PTHR35908">
    <property type="entry name" value="HYPOTHETICAL FUSION PROTEIN"/>
    <property type="match status" value="1"/>
</dbReference>
<protein>
    <recommendedName>
        <fullName evidence="1">Glyoxalase-like domain-containing protein</fullName>
    </recommendedName>
</protein>
<dbReference type="KEGG" id="sarm:DVA86_31775"/>
<evidence type="ECO:0000313" key="3">
    <source>
        <dbReference type="Proteomes" id="UP000254425"/>
    </source>
</evidence>
<dbReference type="PANTHER" id="PTHR35908:SF1">
    <property type="entry name" value="CONSERVED PROTEIN"/>
    <property type="match status" value="1"/>
</dbReference>
<dbReference type="Gene3D" id="3.10.180.10">
    <property type="entry name" value="2,3-Dihydroxybiphenyl 1,2-Dioxygenase, domain 1"/>
    <property type="match status" value="1"/>
</dbReference>
<keyword evidence="3" id="KW-1185">Reference proteome</keyword>
<evidence type="ECO:0000313" key="2">
    <source>
        <dbReference type="EMBL" id="AXK36475.1"/>
    </source>
</evidence>
<gene>
    <name evidence="2" type="ORF">DVA86_31775</name>
</gene>
<organism evidence="2 3">
    <name type="scientific">Streptomyces armeniacus</name>
    <dbReference type="NCBI Taxonomy" id="83291"/>
    <lineage>
        <taxon>Bacteria</taxon>
        <taxon>Bacillati</taxon>
        <taxon>Actinomycetota</taxon>
        <taxon>Actinomycetes</taxon>
        <taxon>Kitasatosporales</taxon>
        <taxon>Streptomycetaceae</taxon>
        <taxon>Streptomyces</taxon>
    </lineage>
</organism>
<dbReference type="EMBL" id="CP031320">
    <property type="protein sequence ID" value="AXK36475.1"/>
    <property type="molecule type" value="Genomic_DNA"/>
</dbReference>
<dbReference type="AlphaFoldDB" id="A0A345XXV9"/>
<evidence type="ECO:0000259" key="1">
    <source>
        <dbReference type="Pfam" id="PF18029"/>
    </source>
</evidence>
<dbReference type="RefSeq" id="WP_208883426.1">
    <property type="nucleotide sequence ID" value="NZ_CP031320.1"/>
</dbReference>